<name>A0A9P6B382_9AGAM</name>
<dbReference type="EMBL" id="MU128936">
    <property type="protein sequence ID" value="KAF9516853.1"/>
    <property type="molecule type" value="Genomic_DNA"/>
</dbReference>
<sequence>MTIGPTCRMAAPSTASSCFPWSAAAIAPSADFGMQIGTSLFTIFVIQLHDEIKVGTQGFHVKLSNPSDIVVRLARGDVNMPNFDSFPIHVQVPEAKFEAAVYKLLHSEPNILASHLLLSPYSSAACRCLFLFERREGKNNVWNDLSPAEQTCVLVQAARIRASLFNFNLPLDFAAVWLRERLFEQRPKSPPISVAPTGEFCIALFASKIEATIGNIGDIIGREGHNNTVGPIAAAAKQSPLRLIPYIIPTDSDQCSLSSRSRARRFRRS</sequence>
<evidence type="ECO:0000313" key="1">
    <source>
        <dbReference type="EMBL" id="KAF9516853.1"/>
    </source>
</evidence>
<dbReference type="AlphaFoldDB" id="A0A9P6B382"/>
<dbReference type="Proteomes" id="UP000886523">
    <property type="component" value="Unassembled WGS sequence"/>
</dbReference>
<comment type="caution">
    <text evidence="1">The sequence shown here is derived from an EMBL/GenBank/DDBJ whole genome shotgun (WGS) entry which is preliminary data.</text>
</comment>
<organism evidence="1 2">
    <name type="scientific">Hydnum rufescens UP504</name>
    <dbReference type="NCBI Taxonomy" id="1448309"/>
    <lineage>
        <taxon>Eukaryota</taxon>
        <taxon>Fungi</taxon>
        <taxon>Dikarya</taxon>
        <taxon>Basidiomycota</taxon>
        <taxon>Agaricomycotina</taxon>
        <taxon>Agaricomycetes</taxon>
        <taxon>Cantharellales</taxon>
        <taxon>Hydnaceae</taxon>
        <taxon>Hydnum</taxon>
    </lineage>
</organism>
<keyword evidence="2" id="KW-1185">Reference proteome</keyword>
<accession>A0A9P6B382</accession>
<protein>
    <submittedName>
        <fullName evidence="1">Uncharacterized protein</fullName>
    </submittedName>
</protein>
<proteinExistence type="predicted"/>
<reference evidence="1" key="1">
    <citation type="journal article" date="2020" name="Nat. Commun.">
        <title>Large-scale genome sequencing of mycorrhizal fungi provides insights into the early evolution of symbiotic traits.</title>
        <authorList>
            <person name="Miyauchi S."/>
            <person name="Kiss E."/>
            <person name="Kuo A."/>
            <person name="Drula E."/>
            <person name="Kohler A."/>
            <person name="Sanchez-Garcia M."/>
            <person name="Morin E."/>
            <person name="Andreopoulos B."/>
            <person name="Barry K.W."/>
            <person name="Bonito G."/>
            <person name="Buee M."/>
            <person name="Carver A."/>
            <person name="Chen C."/>
            <person name="Cichocki N."/>
            <person name="Clum A."/>
            <person name="Culley D."/>
            <person name="Crous P.W."/>
            <person name="Fauchery L."/>
            <person name="Girlanda M."/>
            <person name="Hayes R.D."/>
            <person name="Keri Z."/>
            <person name="LaButti K."/>
            <person name="Lipzen A."/>
            <person name="Lombard V."/>
            <person name="Magnuson J."/>
            <person name="Maillard F."/>
            <person name="Murat C."/>
            <person name="Nolan M."/>
            <person name="Ohm R.A."/>
            <person name="Pangilinan J."/>
            <person name="Pereira M.F."/>
            <person name="Perotto S."/>
            <person name="Peter M."/>
            <person name="Pfister S."/>
            <person name="Riley R."/>
            <person name="Sitrit Y."/>
            <person name="Stielow J.B."/>
            <person name="Szollosi G."/>
            <person name="Zifcakova L."/>
            <person name="Stursova M."/>
            <person name="Spatafora J.W."/>
            <person name="Tedersoo L."/>
            <person name="Vaario L.M."/>
            <person name="Yamada A."/>
            <person name="Yan M."/>
            <person name="Wang P."/>
            <person name="Xu J."/>
            <person name="Bruns T."/>
            <person name="Baldrian P."/>
            <person name="Vilgalys R."/>
            <person name="Dunand C."/>
            <person name="Henrissat B."/>
            <person name="Grigoriev I.V."/>
            <person name="Hibbett D."/>
            <person name="Nagy L.G."/>
            <person name="Martin F.M."/>
        </authorList>
    </citation>
    <scope>NUCLEOTIDE SEQUENCE</scope>
    <source>
        <strain evidence="1">UP504</strain>
    </source>
</reference>
<evidence type="ECO:0000313" key="2">
    <source>
        <dbReference type="Proteomes" id="UP000886523"/>
    </source>
</evidence>
<gene>
    <name evidence="1" type="ORF">BS47DRAFT_1390437</name>
</gene>
<dbReference type="OrthoDB" id="3554464at2759"/>